<sequence>MDPFSAIGVVASIITFVDFGYKAIAATRQIHKSARGATAEDVNLEFVTSKLQGLALDLEPCAPGVTRTGDEIRFDGLVKECKDVSTELLKLLNSFKPKGPKSKRHSAWAALRSLRNKDEKDGLEARLDKCRQQLHLQLSQTTRLEVSAQLDLIQKSGECQTEQLKSLACHIEALNSSINAANIGPDLAKDIATLRNRSQDALDTVIQGTILAALVSDTINTREDRIAEAYESTFDWLLDDSVQSEESLREQNGDGWLDLREARENDRNRFQARETFVLWLAQGSGIFHISGKPGAGKSTLMKYISSHPRAREQLEVWAGNDQLVIAKFFFWQHGTQDQRSFQGLLRCFLHSILDQCQGLVRPTFPKQWDMAKQGIPVRIDHGQVKTAFESLVLNKESLSKYKLFLLVDGLDEFEGRDDVLVRCLFDWVRSKHESIKICVSSRELPIFQERFSACPKFRLHELTQPDILSFVRNTLQSNDEVKTSDDPERFAKLGALVARKAEGVFLWVALALRTVEDGLVSGDSIAELQKKVDYLPSQVEDLFDVIFTAIQKSHPTDRRRAMAVFAILLGIREYTFRKPECSLLELSFVGQFFEDRDFATKILEPDPLDVIVSRLKRTQKQIDFSCRGMVTVTSPSSGKYGPYKKQRVALTHRSLVEFLLRPKIRDKISIEIGDFNLFQFHGQSLVAGLKTCALQLPNTDGGWPGDFQDGFYIEIYRYFSTYLKYNDSFIEDLMATIASLELFGLDNTGPATFCRFMTPTAFEWEDGQVHRIGWKHIQITPATVPFICSVSLGLHEIWVSPGSSHDIRPGLDVRLLLQIFLMRYTDRFTLEISDRLLHCFALLLGNGLLPNDKPLFEMDIRNNERLIIPTTWQLILWHNIISRSHAVPPQLVFTLFLVYGAEPNFWLKFELDHGLKNYERLICVIGLFGPEKKAIFTPLFINNDADGVLALARQTGGLVSLRDLVEYWFPQGAEKIQKLIDLSIANGHRPRTLEEGRKLAADNGFDIAAWVPPECKTTKPLFGDWVGESKMLRKSYVNPDGGLKIPVPEPAEIDPEIFLAKLKAALGEASSRRPDSDSEAK</sequence>
<name>A0A9P9INF7_9HYPO</name>
<dbReference type="Gene3D" id="3.40.50.300">
    <property type="entry name" value="P-loop containing nucleotide triphosphate hydrolases"/>
    <property type="match status" value="1"/>
</dbReference>
<dbReference type="PANTHER" id="PTHR10039">
    <property type="entry name" value="AMELOGENIN"/>
    <property type="match status" value="1"/>
</dbReference>
<feature type="domain" description="DUF7791" evidence="3">
    <location>
        <begin position="558"/>
        <end position="693"/>
    </location>
</feature>
<organism evidence="4 5">
    <name type="scientific">Dactylonectria macrodidyma</name>
    <dbReference type="NCBI Taxonomy" id="307937"/>
    <lineage>
        <taxon>Eukaryota</taxon>
        <taxon>Fungi</taxon>
        <taxon>Dikarya</taxon>
        <taxon>Ascomycota</taxon>
        <taxon>Pezizomycotina</taxon>
        <taxon>Sordariomycetes</taxon>
        <taxon>Hypocreomycetidae</taxon>
        <taxon>Hypocreales</taxon>
        <taxon>Nectriaceae</taxon>
        <taxon>Dactylonectria</taxon>
    </lineage>
</organism>
<keyword evidence="5" id="KW-1185">Reference proteome</keyword>
<keyword evidence="1" id="KW-0677">Repeat</keyword>
<dbReference type="SUPFAM" id="SSF52540">
    <property type="entry name" value="P-loop containing nucleoside triphosphate hydrolases"/>
    <property type="match status" value="1"/>
</dbReference>
<dbReference type="InterPro" id="IPR056884">
    <property type="entry name" value="NPHP3-like_N"/>
</dbReference>
<evidence type="ECO:0008006" key="6">
    <source>
        <dbReference type="Google" id="ProtNLM"/>
    </source>
</evidence>
<comment type="caution">
    <text evidence="4">The sequence shown here is derived from an EMBL/GenBank/DDBJ whole genome shotgun (WGS) entry which is preliminary data.</text>
</comment>
<evidence type="ECO:0000256" key="1">
    <source>
        <dbReference type="ARBA" id="ARBA00022737"/>
    </source>
</evidence>
<evidence type="ECO:0000313" key="4">
    <source>
        <dbReference type="EMBL" id="KAH7128988.1"/>
    </source>
</evidence>
<dbReference type="Pfam" id="PF24883">
    <property type="entry name" value="NPHP3_N"/>
    <property type="match status" value="1"/>
</dbReference>
<protein>
    <recommendedName>
        <fullName evidence="6">NACHT domain-containing protein</fullName>
    </recommendedName>
</protein>
<dbReference type="EMBL" id="JAGMUV010000018">
    <property type="protein sequence ID" value="KAH7128988.1"/>
    <property type="molecule type" value="Genomic_DNA"/>
</dbReference>
<dbReference type="InterPro" id="IPR056693">
    <property type="entry name" value="DUF7791"/>
</dbReference>
<evidence type="ECO:0000313" key="5">
    <source>
        <dbReference type="Proteomes" id="UP000738349"/>
    </source>
</evidence>
<reference evidence="4" key="1">
    <citation type="journal article" date="2021" name="Nat. Commun.">
        <title>Genetic determinants of endophytism in the Arabidopsis root mycobiome.</title>
        <authorList>
            <person name="Mesny F."/>
            <person name="Miyauchi S."/>
            <person name="Thiergart T."/>
            <person name="Pickel B."/>
            <person name="Atanasova L."/>
            <person name="Karlsson M."/>
            <person name="Huettel B."/>
            <person name="Barry K.W."/>
            <person name="Haridas S."/>
            <person name="Chen C."/>
            <person name="Bauer D."/>
            <person name="Andreopoulos W."/>
            <person name="Pangilinan J."/>
            <person name="LaButti K."/>
            <person name="Riley R."/>
            <person name="Lipzen A."/>
            <person name="Clum A."/>
            <person name="Drula E."/>
            <person name="Henrissat B."/>
            <person name="Kohler A."/>
            <person name="Grigoriev I.V."/>
            <person name="Martin F.M."/>
            <person name="Hacquard S."/>
        </authorList>
    </citation>
    <scope>NUCLEOTIDE SEQUENCE</scope>
    <source>
        <strain evidence="4">MPI-CAGE-AT-0147</strain>
    </source>
</reference>
<dbReference type="InterPro" id="IPR027417">
    <property type="entry name" value="P-loop_NTPase"/>
</dbReference>
<feature type="domain" description="Nephrocystin 3-like N-terminal" evidence="2">
    <location>
        <begin position="271"/>
        <end position="442"/>
    </location>
</feature>
<dbReference type="OrthoDB" id="443402at2759"/>
<evidence type="ECO:0000259" key="3">
    <source>
        <dbReference type="Pfam" id="PF25053"/>
    </source>
</evidence>
<evidence type="ECO:0000259" key="2">
    <source>
        <dbReference type="Pfam" id="PF24883"/>
    </source>
</evidence>
<accession>A0A9P9INF7</accession>
<gene>
    <name evidence="4" type="ORF">EDB81DRAFT_138251</name>
</gene>
<dbReference type="Pfam" id="PF25053">
    <property type="entry name" value="DUF7791"/>
    <property type="match status" value="1"/>
</dbReference>
<proteinExistence type="predicted"/>
<dbReference type="PANTHER" id="PTHR10039:SF5">
    <property type="entry name" value="NACHT DOMAIN-CONTAINING PROTEIN"/>
    <property type="match status" value="1"/>
</dbReference>
<dbReference type="AlphaFoldDB" id="A0A9P9INF7"/>
<dbReference type="Proteomes" id="UP000738349">
    <property type="component" value="Unassembled WGS sequence"/>
</dbReference>